<evidence type="ECO:0000256" key="3">
    <source>
        <dbReference type="ARBA" id="ARBA00012438"/>
    </source>
</evidence>
<evidence type="ECO:0000256" key="6">
    <source>
        <dbReference type="ARBA" id="ARBA00022777"/>
    </source>
</evidence>
<evidence type="ECO:0000259" key="11">
    <source>
        <dbReference type="PROSITE" id="PS50885"/>
    </source>
</evidence>
<dbReference type="CDD" id="cd06225">
    <property type="entry name" value="HAMP"/>
    <property type="match status" value="1"/>
</dbReference>
<evidence type="ECO:0000259" key="10">
    <source>
        <dbReference type="PROSITE" id="PS50109"/>
    </source>
</evidence>
<evidence type="ECO:0000256" key="2">
    <source>
        <dbReference type="ARBA" id="ARBA00004370"/>
    </source>
</evidence>
<keyword evidence="9" id="KW-1133">Transmembrane helix</keyword>
<keyword evidence="4" id="KW-0597">Phosphoprotein</keyword>
<protein>
    <recommendedName>
        <fullName evidence="3">histidine kinase</fullName>
        <ecNumber evidence="3">2.7.13.3</ecNumber>
    </recommendedName>
</protein>
<dbReference type="SUPFAM" id="SSF158472">
    <property type="entry name" value="HAMP domain-like"/>
    <property type="match status" value="1"/>
</dbReference>
<dbReference type="Proteomes" id="UP000095712">
    <property type="component" value="Unassembled WGS sequence"/>
</dbReference>
<keyword evidence="7" id="KW-0902">Two-component regulatory system</keyword>
<dbReference type="PROSITE" id="PS50109">
    <property type="entry name" value="HIS_KIN"/>
    <property type="match status" value="1"/>
</dbReference>
<keyword evidence="9" id="KW-0472">Membrane</keyword>
<dbReference type="GO" id="GO:0016036">
    <property type="term" value="P:cellular response to phosphate starvation"/>
    <property type="evidence" value="ECO:0007669"/>
    <property type="project" value="TreeGrafter"/>
</dbReference>
<dbReference type="EC" id="2.7.13.3" evidence="3"/>
<dbReference type="InterPro" id="IPR004358">
    <property type="entry name" value="Sig_transdc_His_kin-like_C"/>
</dbReference>
<dbReference type="GO" id="GO:0005886">
    <property type="term" value="C:plasma membrane"/>
    <property type="evidence" value="ECO:0007669"/>
    <property type="project" value="TreeGrafter"/>
</dbReference>
<evidence type="ECO:0000313" key="13">
    <source>
        <dbReference type="Proteomes" id="UP000095712"/>
    </source>
</evidence>
<accession>A0A174UQC6</accession>
<dbReference type="PANTHER" id="PTHR45453:SF3">
    <property type="entry name" value="HISTIDINE KINASE"/>
    <property type="match status" value="1"/>
</dbReference>
<dbReference type="SMART" id="SM00388">
    <property type="entry name" value="HisKA"/>
    <property type="match status" value="1"/>
</dbReference>
<dbReference type="Pfam" id="PF00512">
    <property type="entry name" value="HisKA"/>
    <property type="match status" value="1"/>
</dbReference>
<evidence type="ECO:0000256" key="1">
    <source>
        <dbReference type="ARBA" id="ARBA00000085"/>
    </source>
</evidence>
<dbReference type="InterPro" id="IPR005467">
    <property type="entry name" value="His_kinase_dom"/>
</dbReference>
<keyword evidence="6" id="KW-0418">Kinase</keyword>
<dbReference type="InterPro" id="IPR003661">
    <property type="entry name" value="HisK_dim/P_dom"/>
</dbReference>
<evidence type="ECO:0000256" key="9">
    <source>
        <dbReference type="SAM" id="Phobius"/>
    </source>
</evidence>
<feature type="domain" description="HAMP" evidence="11">
    <location>
        <begin position="164"/>
        <end position="216"/>
    </location>
</feature>
<reference evidence="12 13" key="1">
    <citation type="submission" date="2015-09" db="EMBL/GenBank/DDBJ databases">
        <authorList>
            <consortium name="Pathogen Informatics"/>
        </authorList>
    </citation>
    <scope>NUCLEOTIDE SEQUENCE [LARGE SCALE GENOMIC DNA]</scope>
    <source>
        <strain evidence="12 13">2789STDY5834911</strain>
    </source>
</reference>
<keyword evidence="8" id="KW-0175">Coiled coil</keyword>
<dbReference type="OrthoDB" id="9762826at2"/>
<proteinExistence type="predicted"/>
<dbReference type="InterPro" id="IPR036097">
    <property type="entry name" value="HisK_dim/P_sf"/>
</dbReference>
<dbReference type="CDD" id="cd00082">
    <property type="entry name" value="HisKA"/>
    <property type="match status" value="1"/>
</dbReference>
<evidence type="ECO:0000256" key="7">
    <source>
        <dbReference type="ARBA" id="ARBA00023012"/>
    </source>
</evidence>
<dbReference type="InterPro" id="IPR036890">
    <property type="entry name" value="HATPase_C_sf"/>
</dbReference>
<dbReference type="InterPro" id="IPR003594">
    <property type="entry name" value="HATPase_dom"/>
</dbReference>
<dbReference type="SUPFAM" id="SSF47384">
    <property type="entry name" value="Homodimeric domain of signal transducing histidine kinase"/>
    <property type="match status" value="1"/>
</dbReference>
<evidence type="ECO:0000256" key="5">
    <source>
        <dbReference type="ARBA" id="ARBA00022679"/>
    </source>
</evidence>
<dbReference type="Gene3D" id="1.10.287.130">
    <property type="match status" value="1"/>
</dbReference>
<evidence type="ECO:0000256" key="4">
    <source>
        <dbReference type="ARBA" id="ARBA00022553"/>
    </source>
</evidence>
<sequence length="459" mass="52464">MKVKIKDSLNIKVFLWIFSALVLCCLIIYGSILFFLPRSYEMILSTHIESEIGNLSETLVNTKFEDAENVIEDFCKKNQMIVSFEENGRIYQYGDTNKVKTSTDKISSLSQEMMFADRPQSYLFTIVSLTSSNQELISALLKLLPFLLALIFSVSLLVAWICSRIIVRPITEISEISRRMANLDMTWECRINRTDEIGVLANSLNSMSHNLSNTMMELETANQHLKQDMEHIDELNKQRQYFFATASHELKTPITIIKGQVESMIMGIGRYKDTHEVLPETLKEIENMEQLVKEILSISKLEMNTINHMEFISLTDILKRVCEHLAPLATEKNMHVNNNISADIILMGNEPLLEKAVHNIINNAIRHSPNRAEMKIDLSPQSLCVINSGVNIPKEDLDKLFTPFYRVEKSHNRLTGGSGLGLYLVKIILEQHNLSFKIENINDSVCFEITLNSQNLNQN</sequence>
<comment type="catalytic activity">
    <reaction evidence="1">
        <text>ATP + protein L-histidine = ADP + protein N-phospho-L-histidine.</text>
        <dbReference type="EC" id="2.7.13.3"/>
    </reaction>
</comment>
<dbReference type="PROSITE" id="PS50885">
    <property type="entry name" value="HAMP"/>
    <property type="match status" value="1"/>
</dbReference>
<name>A0A174UQC6_9FIRM</name>
<feature type="transmembrane region" description="Helical" evidence="9">
    <location>
        <begin position="13"/>
        <end position="36"/>
    </location>
</feature>
<organism evidence="12 13">
    <name type="scientific">Blautia wexlerae</name>
    <dbReference type="NCBI Taxonomy" id="418240"/>
    <lineage>
        <taxon>Bacteria</taxon>
        <taxon>Bacillati</taxon>
        <taxon>Bacillota</taxon>
        <taxon>Clostridia</taxon>
        <taxon>Lachnospirales</taxon>
        <taxon>Lachnospiraceae</taxon>
        <taxon>Blautia</taxon>
    </lineage>
</organism>
<feature type="domain" description="Histidine kinase" evidence="10">
    <location>
        <begin position="245"/>
        <end position="455"/>
    </location>
</feature>
<dbReference type="InterPro" id="IPR050351">
    <property type="entry name" value="BphY/WalK/GraS-like"/>
</dbReference>
<dbReference type="Gene3D" id="6.10.340.10">
    <property type="match status" value="1"/>
</dbReference>
<evidence type="ECO:0000256" key="8">
    <source>
        <dbReference type="SAM" id="Coils"/>
    </source>
</evidence>
<gene>
    <name evidence="12" type="primary">phoR_16</name>
    <name evidence="12" type="ORF">ERS852523_04427</name>
</gene>
<dbReference type="AlphaFoldDB" id="A0A174UQC6"/>
<dbReference type="PANTHER" id="PTHR45453">
    <property type="entry name" value="PHOSPHATE REGULON SENSOR PROTEIN PHOR"/>
    <property type="match status" value="1"/>
</dbReference>
<dbReference type="Gene3D" id="3.30.565.10">
    <property type="entry name" value="Histidine kinase-like ATPase, C-terminal domain"/>
    <property type="match status" value="1"/>
</dbReference>
<keyword evidence="5 12" id="KW-0808">Transferase</keyword>
<dbReference type="SUPFAM" id="SSF55874">
    <property type="entry name" value="ATPase domain of HSP90 chaperone/DNA topoisomerase II/histidine kinase"/>
    <property type="match status" value="1"/>
</dbReference>
<dbReference type="Pfam" id="PF00672">
    <property type="entry name" value="HAMP"/>
    <property type="match status" value="1"/>
</dbReference>
<keyword evidence="9" id="KW-0812">Transmembrane</keyword>
<dbReference type="Pfam" id="PF02518">
    <property type="entry name" value="HATPase_c"/>
    <property type="match status" value="1"/>
</dbReference>
<dbReference type="SMART" id="SM00387">
    <property type="entry name" value="HATPase_c"/>
    <property type="match status" value="1"/>
</dbReference>
<evidence type="ECO:0000313" key="12">
    <source>
        <dbReference type="EMBL" id="CUQ21990.1"/>
    </source>
</evidence>
<dbReference type="PRINTS" id="PR00344">
    <property type="entry name" value="BCTRLSENSOR"/>
</dbReference>
<dbReference type="GO" id="GO:0004721">
    <property type="term" value="F:phosphoprotein phosphatase activity"/>
    <property type="evidence" value="ECO:0007669"/>
    <property type="project" value="TreeGrafter"/>
</dbReference>
<dbReference type="InterPro" id="IPR003660">
    <property type="entry name" value="HAMP_dom"/>
</dbReference>
<comment type="subcellular location">
    <subcellularLocation>
        <location evidence="2">Membrane</location>
    </subcellularLocation>
</comment>
<feature type="coiled-coil region" evidence="8">
    <location>
        <begin position="208"/>
        <end position="238"/>
    </location>
</feature>
<dbReference type="EMBL" id="CZAW01000120">
    <property type="protein sequence ID" value="CUQ21990.1"/>
    <property type="molecule type" value="Genomic_DNA"/>
</dbReference>
<dbReference type="GO" id="GO:0000155">
    <property type="term" value="F:phosphorelay sensor kinase activity"/>
    <property type="evidence" value="ECO:0007669"/>
    <property type="project" value="InterPro"/>
</dbReference>
<dbReference type="SMART" id="SM00304">
    <property type="entry name" value="HAMP"/>
    <property type="match status" value="1"/>
</dbReference>